<dbReference type="Proteomes" id="UP000828390">
    <property type="component" value="Unassembled WGS sequence"/>
</dbReference>
<evidence type="ECO:0000313" key="2">
    <source>
        <dbReference type="EMBL" id="KAH3793152.1"/>
    </source>
</evidence>
<feature type="region of interest" description="Disordered" evidence="1">
    <location>
        <begin position="29"/>
        <end position="68"/>
    </location>
</feature>
<comment type="caution">
    <text evidence="2">The sequence shown here is derived from an EMBL/GenBank/DDBJ whole genome shotgun (WGS) entry which is preliminary data.</text>
</comment>
<evidence type="ECO:0000313" key="3">
    <source>
        <dbReference type="Proteomes" id="UP000828390"/>
    </source>
</evidence>
<keyword evidence="3" id="KW-1185">Reference proteome</keyword>
<proteinExistence type="predicted"/>
<sequence>MSLNKIYRKYRCIPVVHERPVSCDEHFASDRPYPRGMEPMGERHVQSHMRGRRFDADKDVHGPKVRHN</sequence>
<dbReference type="EMBL" id="JAIWYP010000007">
    <property type="protein sequence ID" value="KAH3793152.1"/>
    <property type="molecule type" value="Genomic_DNA"/>
</dbReference>
<name>A0A9D4F7G4_DREPO</name>
<organism evidence="2 3">
    <name type="scientific">Dreissena polymorpha</name>
    <name type="common">Zebra mussel</name>
    <name type="synonym">Mytilus polymorpha</name>
    <dbReference type="NCBI Taxonomy" id="45954"/>
    <lineage>
        <taxon>Eukaryota</taxon>
        <taxon>Metazoa</taxon>
        <taxon>Spiralia</taxon>
        <taxon>Lophotrochozoa</taxon>
        <taxon>Mollusca</taxon>
        <taxon>Bivalvia</taxon>
        <taxon>Autobranchia</taxon>
        <taxon>Heteroconchia</taxon>
        <taxon>Euheterodonta</taxon>
        <taxon>Imparidentia</taxon>
        <taxon>Neoheterodontei</taxon>
        <taxon>Myida</taxon>
        <taxon>Dreissenoidea</taxon>
        <taxon>Dreissenidae</taxon>
        <taxon>Dreissena</taxon>
    </lineage>
</organism>
<reference evidence="2" key="1">
    <citation type="journal article" date="2019" name="bioRxiv">
        <title>The Genome of the Zebra Mussel, Dreissena polymorpha: A Resource for Invasive Species Research.</title>
        <authorList>
            <person name="McCartney M.A."/>
            <person name="Auch B."/>
            <person name="Kono T."/>
            <person name="Mallez S."/>
            <person name="Zhang Y."/>
            <person name="Obille A."/>
            <person name="Becker A."/>
            <person name="Abrahante J.E."/>
            <person name="Garbe J."/>
            <person name="Badalamenti J.P."/>
            <person name="Herman A."/>
            <person name="Mangelson H."/>
            <person name="Liachko I."/>
            <person name="Sullivan S."/>
            <person name="Sone E.D."/>
            <person name="Koren S."/>
            <person name="Silverstein K.A.T."/>
            <person name="Beckman K.B."/>
            <person name="Gohl D.M."/>
        </authorList>
    </citation>
    <scope>NUCLEOTIDE SEQUENCE</scope>
    <source>
        <strain evidence="2">Duluth1</strain>
        <tissue evidence="2">Whole animal</tissue>
    </source>
</reference>
<evidence type="ECO:0000256" key="1">
    <source>
        <dbReference type="SAM" id="MobiDB-lite"/>
    </source>
</evidence>
<dbReference type="AlphaFoldDB" id="A0A9D4F7G4"/>
<protein>
    <submittedName>
        <fullName evidence="2">Uncharacterized protein</fullName>
    </submittedName>
</protein>
<accession>A0A9D4F7G4</accession>
<gene>
    <name evidence="2" type="ORF">DPMN_146657</name>
</gene>
<reference evidence="2" key="2">
    <citation type="submission" date="2020-11" db="EMBL/GenBank/DDBJ databases">
        <authorList>
            <person name="McCartney M.A."/>
            <person name="Auch B."/>
            <person name="Kono T."/>
            <person name="Mallez S."/>
            <person name="Becker A."/>
            <person name="Gohl D.M."/>
            <person name="Silverstein K.A.T."/>
            <person name="Koren S."/>
            <person name="Bechman K.B."/>
            <person name="Herman A."/>
            <person name="Abrahante J.E."/>
            <person name="Garbe J."/>
        </authorList>
    </citation>
    <scope>NUCLEOTIDE SEQUENCE</scope>
    <source>
        <strain evidence="2">Duluth1</strain>
        <tissue evidence="2">Whole animal</tissue>
    </source>
</reference>
<feature type="compositionally biased region" description="Basic and acidic residues" evidence="1">
    <location>
        <begin position="52"/>
        <end position="62"/>
    </location>
</feature>